<dbReference type="PROSITE" id="PS50176">
    <property type="entry name" value="ARM_REPEAT"/>
    <property type="match status" value="4"/>
</dbReference>
<evidence type="ECO:0000256" key="6">
    <source>
        <dbReference type="SAM" id="MobiDB-lite"/>
    </source>
</evidence>
<evidence type="ECO:0000256" key="4">
    <source>
        <dbReference type="ARBA" id="ARBA00022786"/>
    </source>
</evidence>
<evidence type="ECO:0000256" key="2">
    <source>
        <dbReference type="ARBA" id="ARBA00004906"/>
    </source>
</evidence>
<protein>
    <recommendedName>
        <fullName evidence="3">RING-type E3 ubiquitin transferase</fullName>
        <ecNumber evidence="3">2.3.2.27</ecNumber>
    </recommendedName>
</protein>
<dbReference type="Proteomes" id="UP001497512">
    <property type="component" value="Chromosome 7"/>
</dbReference>
<dbReference type="Pfam" id="PF25598">
    <property type="entry name" value="ARM_PUB"/>
    <property type="match status" value="1"/>
</dbReference>
<dbReference type="EMBL" id="OZ019899">
    <property type="protein sequence ID" value="CAK9231176.1"/>
    <property type="molecule type" value="Genomic_DNA"/>
</dbReference>
<dbReference type="EC" id="2.3.2.27" evidence="3"/>
<dbReference type="Gene3D" id="3.30.40.10">
    <property type="entry name" value="Zinc/RING finger domain, C3HC4 (zinc finger)"/>
    <property type="match status" value="1"/>
</dbReference>
<gene>
    <name evidence="9" type="ORF">CSSPTR1EN2_LOCUS20355</name>
</gene>
<dbReference type="PANTHER" id="PTHR23315">
    <property type="entry name" value="U BOX DOMAIN-CONTAINING"/>
    <property type="match status" value="1"/>
</dbReference>
<evidence type="ECO:0000259" key="8">
    <source>
        <dbReference type="PROSITE" id="PS51698"/>
    </source>
</evidence>
<dbReference type="SUPFAM" id="SSF57850">
    <property type="entry name" value="RING/U-box"/>
    <property type="match status" value="1"/>
</dbReference>
<feature type="signal peptide" evidence="7">
    <location>
        <begin position="1"/>
        <end position="23"/>
    </location>
</feature>
<sequence>MLMIGPSSRYVVEALLLLGFTGCELNQGEMDTATVQSLVQQSPLAKPAQLHGGLCRVLDVFVRRLQGLGPALDVECIHFQKSGVQVLCALQLALDKARSLLHYCADSSKLYLAIKGETMLSRFQEVKEGLELSLRRISILVPQELSAQILEIQVELSQTQFELDPSEKQIGADIISLLLQKQKGDQYENPQAEQETYRQVVIQLGLVSADSILVEKHALKRLLEKARHEGDSRKEAVTRNILQLMKKFNNILRMEKEVLQGVGEPARWPVSDWGWGLSGKLSTGEETDGLSSPSFPSHHCAECHCSELGSTPSVNNLAERDRCSSSPRTPRTSLPPEELRCPISLQLMSDPVIVASGQTYERVCIEKWFQEGHVTCPKTRQRLSHLNLTPNYCVKGLIASWCEAHGMGVPEPPSPPPSPVTSCRWEIKLTSELTKVQSGEQLNEARLAMEDDHGPAGDAENEADGKGSAEALDPSGQDLNCRVGAGYIRDSRDVCEAGLAPAYGLVERGAEMTELNDEQWSKHLEGLVADLTAGSPHLRCQAAEEIRVLAKNNAKARAHIGDGGAIPALVDFLCTTINTDDDGAQEVGALALLNVAINDDRNKAAVVGAGGVPLFVELLKAETSRASKEAAVAALLTLSCLNENKSCIGSSGAIPLLVQLLISGSNQARKDALITLYNLTIFLANRPRVVRAGAIPILVHLLSLHKVDLVEKCLALLYNLSSIEEGRSTIAKIKGGVAVLAEILETGSSTKEKEHAAATLLLLCTNSVQHSQLVLREGVIPALVSLSVTGNPRGQDKAQKLLQHFREQRQKDTKLSHSAPLSTFAAETLDLEEAMRNNGRKEEEEKGKKDGSRRIHKSRSGNTLASIWKSKATTLPVS</sequence>
<keyword evidence="4" id="KW-0833">Ubl conjugation pathway</keyword>
<feature type="repeat" description="ARM" evidence="5">
    <location>
        <begin position="693"/>
        <end position="735"/>
    </location>
</feature>
<dbReference type="InterPro" id="IPR016024">
    <property type="entry name" value="ARM-type_fold"/>
</dbReference>
<evidence type="ECO:0000313" key="10">
    <source>
        <dbReference type="Proteomes" id="UP001497512"/>
    </source>
</evidence>
<keyword evidence="7" id="KW-0732">Signal</keyword>
<feature type="region of interest" description="Disordered" evidence="6">
    <location>
        <begin position="451"/>
        <end position="475"/>
    </location>
</feature>
<dbReference type="InterPro" id="IPR058678">
    <property type="entry name" value="ARM_PUB"/>
</dbReference>
<dbReference type="SMART" id="SM00185">
    <property type="entry name" value="ARM"/>
    <property type="match status" value="4"/>
</dbReference>
<feature type="compositionally biased region" description="Basic and acidic residues" evidence="6">
    <location>
        <begin position="835"/>
        <end position="853"/>
    </location>
</feature>
<evidence type="ECO:0000256" key="7">
    <source>
        <dbReference type="SAM" id="SignalP"/>
    </source>
</evidence>
<organism evidence="9 10">
    <name type="scientific">Sphagnum troendelagicum</name>
    <dbReference type="NCBI Taxonomy" id="128251"/>
    <lineage>
        <taxon>Eukaryota</taxon>
        <taxon>Viridiplantae</taxon>
        <taxon>Streptophyta</taxon>
        <taxon>Embryophyta</taxon>
        <taxon>Bryophyta</taxon>
        <taxon>Sphagnophytina</taxon>
        <taxon>Sphagnopsida</taxon>
        <taxon>Sphagnales</taxon>
        <taxon>Sphagnaceae</taxon>
        <taxon>Sphagnum</taxon>
    </lineage>
</organism>
<feature type="repeat" description="ARM" evidence="5">
    <location>
        <begin position="610"/>
        <end position="653"/>
    </location>
</feature>
<accession>A0ABP0UW59</accession>
<evidence type="ECO:0000256" key="5">
    <source>
        <dbReference type="PROSITE-ProRule" id="PRU00259"/>
    </source>
</evidence>
<dbReference type="SUPFAM" id="SSF48371">
    <property type="entry name" value="ARM repeat"/>
    <property type="match status" value="1"/>
</dbReference>
<evidence type="ECO:0000256" key="1">
    <source>
        <dbReference type="ARBA" id="ARBA00000900"/>
    </source>
</evidence>
<dbReference type="InterPro" id="IPR045210">
    <property type="entry name" value="RING-Ubox_PUB"/>
</dbReference>
<reference evidence="9" key="1">
    <citation type="submission" date="2024-02" db="EMBL/GenBank/DDBJ databases">
        <authorList>
            <consortium name="ELIXIR-Norway"/>
            <consortium name="Elixir Norway"/>
        </authorList>
    </citation>
    <scope>NUCLEOTIDE SEQUENCE</scope>
</reference>
<name>A0ABP0UW59_9BRYO</name>
<keyword evidence="10" id="KW-1185">Reference proteome</keyword>
<feature type="compositionally biased region" description="Low complexity" evidence="6">
    <location>
        <begin position="324"/>
        <end position="335"/>
    </location>
</feature>
<comment type="catalytic activity">
    <reaction evidence="1">
        <text>S-ubiquitinyl-[E2 ubiquitin-conjugating enzyme]-L-cysteine + [acceptor protein]-L-lysine = [E2 ubiquitin-conjugating enzyme]-L-cysteine + N(6)-ubiquitinyl-[acceptor protein]-L-lysine.</text>
        <dbReference type="EC" id="2.3.2.27"/>
    </reaction>
</comment>
<dbReference type="Gene3D" id="1.25.10.10">
    <property type="entry name" value="Leucine-rich Repeat Variant"/>
    <property type="match status" value="1"/>
</dbReference>
<dbReference type="PROSITE" id="PS51698">
    <property type="entry name" value="U_BOX"/>
    <property type="match status" value="1"/>
</dbReference>
<feature type="repeat" description="ARM" evidence="5">
    <location>
        <begin position="652"/>
        <end position="694"/>
    </location>
</feature>
<dbReference type="Pfam" id="PF04564">
    <property type="entry name" value="U-box"/>
    <property type="match status" value="1"/>
</dbReference>
<comment type="pathway">
    <text evidence="2">Protein modification; protein ubiquitination.</text>
</comment>
<dbReference type="SMART" id="SM00504">
    <property type="entry name" value="Ubox"/>
    <property type="match status" value="1"/>
</dbReference>
<dbReference type="PANTHER" id="PTHR23315:SF284">
    <property type="entry name" value="U-BOX DOMAIN-CONTAINING PROTEIN 7"/>
    <property type="match status" value="1"/>
</dbReference>
<dbReference type="InterPro" id="IPR003613">
    <property type="entry name" value="Ubox_domain"/>
</dbReference>
<feature type="compositionally biased region" description="Polar residues" evidence="6">
    <location>
        <begin position="860"/>
        <end position="878"/>
    </location>
</feature>
<feature type="region of interest" description="Disordered" evidence="6">
    <location>
        <begin position="316"/>
        <end position="335"/>
    </location>
</feature>
<proteinExistence type="predicted"/>
<feature type="region of interest" description="Disordered" evidence="6">
    <location>
        <begin position="835"/>
        <end position="878"/>
    </location>
</feature>
<feature type="repeat" description="ARM" evidence="5">
    <location>
        <begin position="564"/>
        <end position="610"/>
    </location>
</feature>
<evidence type="ECO:0000313" key="9">
    <source>
        <dbReference type="EMBL" id="CAK9231176.1"/>
    </source>
</evidence>
<dbReference type="CDD" id="cd16664">
    <property type="entry name" value="RING-Ubox_PUB"/>
    <property type="match status" value="1"/>
</dbReference>
<dbReference type="InterPro" id="IPR011989">
    <property type="entry name" value="ARM-like"/>
</dbReference>
<dbReference type="InterPro" id="IPR013083">
    <property type="entry name" value="Znf_RING/FYVE/PHD"/>
</dbReference>
<dbReference type="InterPro" id="IPR000225">
    <property type="entry name" value="Armadillo"/>
</dbReference>
<feature type="domain" description="U-box" evidence="8">
    <location>
        <begin position="334"/>
        <end position="408"/>
    </location>
</feature>
<evidence type="ECO:0000256" key="3">
    <source>
        <dbReference type="ARBA" id="ARBA00012483"/>
    </source>
</evidence>
<feature type="chain" id="PRO_5047162113" description="RING-type E3 ubiquitin transferase" evidence="7">
    <location>
        <begin position="24"/>
        <end position="878"/>
    </location>
</feature>